<organism evidence="8 9">
    <name type="scientific">Kocuria marina</name>
    <dbReference type="NCBI Taxonomy" id="223184"/>
    <lineage>
        <taxon>Bacteria</taxon>
        <taxon>Bacillati</taxon>
        <taxon>Actinomycetota</taxon>
        <taxon>Actinomycetes</taxon>
        <taxon>Micrococcales</taxon>
        <taxon>Micrococcaceae</taxon>
        <taxon>Kocuria</taxon>
    </lineage>
</organism>
<evidence type="ECO:0000313" key="8">
    <source>
        <dbReference type="EMBL" id="KHE74077.1"/>
    </source>
</evidence>
<evidence type="ECO:0000256" key="5">
    <source>
        <dbReference type="ARBA" id="ARBA00022989"/>
    </source>
</evidence>
<sequence>MSVGLLILRLALGITFVMHGWQKFSEWGLDGTAQSFDGMDIPAPEASAVFTAVVELAGGIALILGILTRIAGVLLALAMAGALILVHAPAGFFASDGGIELVMVLGAGALALAFTGPGRYAVARALPSRGGAQAWA</sequence>
<gene>
    <name evidence="8" type="ORF">AS25_09840</name>
</gene>
<evidence type="ECO:0000256" key="6">
    <source>
        <dbReference type="ARBA" id="ARBA00023136"/>
    </source>
</evidence>
<dbReference type="Pfam" id="PF07681">
    <property type="entry name" value="DoxX"/>
    <property type="match status" value="1"/>
</dbReference>
<evidence type="ECO:0000256" key="7">
    <source>
        <dbReference type="SAM" id="Phobius"/>
    </source>
</evidence>
<dbReference type="STRING" id="223184.AS25_09840"/>
<evidence type="ECO:0000256" key="4">
    <source>
        <dbReference type="ARBA" id="ARBA00022692"/>
    </source>
</evidence>
<dbReference type="eggNOG" id="COG2259">
    <property type="taxonomic scope" value="Bacteria"/>
</dbReference>
<dbReference type="InterPro" id="IPR051907">
    <property type="entry name" value="DoxX-like_oxidoreductase"/>
</dbReference>
<comment type="similarity">
    <text evidence="2">Belongs to the DoxX family.</text>
</comment>
<feature type="transmembrane region" description="Helical" evidence="7">
    <location>
        <begin position="74"/>
        <end position="95"/>
    </location>
</feature>
<dbReference type="PANTHER" id="PTHR33452">
    <property type="entry name" value="OXIDOREDUCTASE CATD-RELATED"/>
    <property type="match status" value="1"/>
</dbReference>
<dbReference type="PANTHER" id="PTHR33452:SF1">
    <property type="entry name" value="INNER MEMBRANE PROTEIN YPHA-RELATED"/>
    <property type="match status" value="1"/>
</dbReference>
<dbReference type="AlphaFoldDB" id="A0A0B0DD61"/>
<dbReference type="Proteomes" id="UP000030664">
    <property type="component" value="Unassembled WGS sequence"/>
</dbReference>
<comment type="subcellular location">
    <subcellularLocation>
        <location evidence="1">Cell membrane</location>
        <topology evidence="1">Multi-pass membrane protein</topology>
    </subcellularLocation>
</comment>
<keyword evidence="4 7" id="KW-0812">Transmembrane</keyword>
<dbReference type="EMBL" id="JROM01000041">
    <property type="protein sequence ID" value="KHE74077.1"/>
    <property type="molecule type" value="Genomic_DNA"/>
</dbReference>
<feature type="transmembrane region" description="Helical" evidence="7">
    <location>
        <begin position="46"/>
        <end position="67"/>
    </location>
</feature>
<keyword evidence="5 7" id="KW-1133">Transmembrane helix</keyword>
<dbReference type="GO" id="GO:0005886">
    <property type="term" value="C:plasma membrane"/>
    <property type="evidence" value="ECO:0007669"/>
    <property type="project" value="UniProtKB-SubCell"/>
</dbReference>
<proteinExistence type="inferred from homology"/>
<reference evidence="8 9" key="1">
    <citation type="submission" date="2014-09" db="EMBL/GenBank/DDBJ databases">
        <title>High-quality draft genome sequence of Kocuria marina SO9-6, an actinobacterium isolated from a copper mine.</title>
        <authorList>
            <person name="Castro D.B."/>
            <person name="Pereira L.B."/>
            <person name="Silva M.V."/>
            <person name="Silva B.P."/>
            <person name="Zanardi B.R."/>
            <person name="Carlos C."/>
            <person name="Belgini D.R."/>
            <person name="Limache E.G."/>
            <person name="Lacerda G.V."/>
            <person name="Nery M.B."/>
            <person name="Gomes M.B."/>
            <person name="Souza S."/>
            <person name="Silva T.M."/>
            <person name="Rodrigues V.D."/>
            <person name="Paulino L.C."/>
            <person name="Vicentini R."/>
            <person name="Ferraz L.F."/>
            <person name="Ottoboni L.M."/>
        </authorList>
    </citation>
    <scope>NUCLEOTIDE SEQUENCE [LARGE SCALE GENOMIC DNA]</scope>
    <source>
        <strain evidence="8 9">SO9-6</strain>
    </source>
</reference>
<protein>
    <recommendedName>
        <fullName evidence="10">DoxX family protein</fullName>
    </recommendedName>
</protein>
<evidence type="ECO:0000256" key="1">
    <source>
        <dbReference type="ARBA" id="ARBA00004651"/>
    </source>
</evidence>
<accession>A0A0B0DD61</accession>
<evidence type="ECO:0000256" key="3">
    <source>
        <dbReference type="ARBA" id="ARBA00022475"/>
    </source>
</evidence>
<feature type="transmembrane region" description="Helical" evidence="7">
    <location>
        <begin position="101"/>
        <end position="122"/>
    </location>
</feature>
<evidence type="ECO:0000313" key="9">
    <source>
        <dbReference type="Proteomes" id="UP000030664"/>
    </source>
</evidence>
<comment type="caution">
    <text evidence="8">The sequence shown here is derived from an EMBL/GenBank/DDBJ whole genome shotgun (WGS) entry which is preliminary data.</text>
</comment>
<keyword evidence="6 7" id="KW-0472">Membrane</keyword>
<evidence type="ECO:0000256" key="2">
    <source>
        <dbReference type="ARBA" id="ARBA00006679"/>
    </source>
</evidence>
<keyword evidence="3" id="KW-1003">Cell membrane</keyword>
<dbReference type="InterPro" id="IPR032808">
    <property type="entry name" value="DoxX"/>
</dbReference>
<name>A0A0B0DD61_9MICC</name>
<evidence type="ECO:0008006" key="10">
    <source>
        <dbReference type="Google" id="ProtNLM"/>
    </source>
</evidence>